<keyword evidence="1 2" id="KW-0732">Signal</keyword>
<dbReference type="PANTHER" id="PTHR31836:SF28">
    <property type="entry name" value="SRCR DOMAIN-CONTAINING PROTEIN-RELATED"/>
    <property type="match status" value="1"/>
</dbReference>
<comment type="caution">
    <text evidence="4">The sequence shown here is derived from an EMBL/GenBank/DDBJ whole genome shotgun (WGS) entry which is preliminary data.</text>
</comment>
<keyword evidence="5" id="KW-1185">Reference proteome</keyword>
<evidence type="ECO:0000256" key="1">
    <source>
        <dbReference type="ARBA" id="ARBA00022729"/>
    </source>
</evidence>
<feature type="chain" id="PRO_5042001484" evidence="2">
    <location>
        <begin position="21"/>
        <end position="134"/>
    </location>
</feature>
<reference evidence="4" key="1">
    <citation type="journal article" date="2022" name="New Phytol.">
        <title>Evolutionary transition to the ectomycorrhizal habit in the genomes of a hyperdiverse lineage of mushroom-forming fungi.</title>
        <authorList>
            <person name="Looney B."/>
            <person name="Miyauchi S."/>
            <person name="Morin E."/>
            <person name="Drula E."/>
            <person name="Courty P.E."/>
            <person name="Kohler A."/>
            <person name="Kuo A."/>
            <person name="LaButti K."/>
            <person name="Pangilinan J."/>
            <person name="Lipzen A."/>
            <person name="Riley R."/>
            <person name="Andreopoulos W."/>
            <person name="He G."/>
            <person name="Johnson J."/>
            <person name="Nolan M."/>
            <person name="Tritt A."/>
            <person name="Barry K.W."/>
            <person name="Grigoriev I.V."/>
            <person name="Nagy L.G."/>
            <person name="Hibbett D."/>
            <person name="Henrissat B."/>
            <person name="Matheny P.B."/>
            <person name="Labbe J."/>
            <person name="Martin F.M."/>
        </authorList>
    </citation>
    <scope>NUCLEOTIDE SEQUENCE</scope>
    <source>
        <strain evidence="4">BPL690</strain>
    </source>
</reference>
<dbReference type="Gene3D" id="2.40.40.10">
    <property type="entry name" value="RlpA-like domain"/>
    <property type="match status" value="1"/>
</dbReference>
<feature type="domain" description="RlpA-like protein double-psi beta-barrel" evidence="3">
    <location>
        <begin position="39"/>
        <end position="129"/>
    </location>
</feature>
<evidence type="ECO:0000256" key="2">
    <source>
        <dbReference type="SAM" id="SignalP"/>
    </source>
</evidence>
<protein>
    <submittedName>
        <fullName evidence="4">RlpA-like double-psi beta-barrel-protein domain-containing protein-containing protein</fullName>
    </submittedName>
</protein>
<name>A0AAD4M6A5_9AGAM</name>
<proteinExistence type="predicted"/>
<dbReference type="InterPro" id="IPR036908">
    <property type="entry name" value="RlpA-like_sf"/>
</dbReference>
<dbReference type="CDD" id="cd22191">
    <property type="entry name" value="DPBB_RlpA_EXP_N-like"/>
    <property type="match status" value="1"/>
</dbReference>
<organism evidence="4 5">
    <name type="scientific">Multifurca ochricompacta</name>
    <dbReference type="NCBI Taxonomy" id="376703"/>
    <lineage>
        <taxon>Eukaryota</taxon>
        <taxon>Fungi</taxon>
        <taxon>Dikarya</taxon>
        <taxon>Basidiomycota</taxon>
        <taxon>Agaricomycotina</taxon>
        <taxon>Agaricomycetes</taxon>
        <taxon>Russulales</taxon>
        <taxon>Russulaceae</taxon>
        <taxon>Multifurca</taxon>
    </lineage>
</organism>
<dbReference type="EMBL" id="WTXG01000015">
    <property type="protein sequence ID" value="KAI0301168.1"/>
    <property type="molecule type" value="Genomic_DNA"/>
</dbReference>
<sequence length="134" mass="14732">MYKLTWILFALFALILPILAAPVPVPEEDSELEKRVTHSGRGTWYYPGLGNCGGTNNQDQLVVAMPKSMYDRNGGSNCWQWIQIHSGGKSVRAQMVDSCPGCGPSDLDMSPATFQALASLDVGVINIQWNFLKK</sequence>
<dbReference type="InterPro" id="IPR009009">
    <property type="entry name" value="RlpA-like_DPBB"/>
</dbReference>
<evidence type="ECO:0000259" key="3">
    <source>
        <dbReference type="Pfam" id="PF03330"/>
    </source>
</evidence>
<dbReference type="Proteomes" id="UP001203297">
    <property type="component" value="Unassembled WGS sequence"/>
</dbReference>
<evidence type="ECO:0000313" key="4">
    <source>
        <dbReference type="EMBL" id="KAI0301168.1"/>
    </source>
</evidence>
<evidence type="ECO:0000313" key="5">
    <source>
        <dbReference type="Proteomes" id="UP001203297"/>
    </source>
</evidence>
<dbReference type="PANTHER" id="PTHR31836">
    <property type="match status" value="1"/>
</dbReference>
<gene>
    <name evidence="4" type="ORF">B0F90DRAFT_1719865</name>
</gene>
<feature type="signal peptide" evidence="2">
    <location>
        <begin position="1"/>
        <end position="20"/>
    </location>
</feature>
<dbReference type="SUPFAM" id="SSF50685">
    <property type="entry name" value="Barwin-like endoglucanases"/>
    <property type="match status" value="1"/>
</dbReference>
<accession>A0AAD4M6A5</accession>
<dbReference type="AlphaFoldDB" id="A0AAD4M6A5"/>
<dbReference type="Pfam" id="PF03330">
    <property type="entry name" value="DPBB_1"/>
    <property type="match status" value="1"/>
</dbReference>
<dbReference type="InterPro" id="IPR051477">
    <property type="entry name" value="Expansin_CellWall"/>
</dbReference>